<dbReference type="PANTHER" id="PTHR22746:SF10">
    <property type="entry name" value="GUANINE NUCLEOTIDE EXCHANGE FACTOR SUBUNIT RIC1"/>
    <property type="match status" value="1"/>
</dbReference>
<dbReference type="InterPro" id="IPR036322">
    <property type="entry name" value="WD40_repeat_dom_sf"/>
</dbReference>
<name>A0A4S4EZJ9_CAMSN</name>
<dbReference type="InterPro" id="IPR040096">
    <property type="entry name" value="Ric1"/>
</dbReference>
<proteinExistence type="predicted"/>
<accession>A0A4S4EZJ9</accession>
<dbReference type="SUPFAM" id="SSF50978">
    <property type="entry name" value="WD40 repeat-like"/>
    <property type="match status" value="1"/>
</dbReference>
<reference evidence="1 2" key="1">
    <citation type="journal article" date="2018" name="Proc. Natl. Acad. Sci. U.S.A.">
        <title>Draft genome sequence of Camellia sinensis var. sinensis provides insights into the evolution of the tea genome and tea quality.</title>
        <authorList>
            <person name="Wei C."/>
            <person name="Yang H."/>
            <person name="Wang S."/>
            <person name="Zhao J."/>
            <person name="Liu C."/>
            <person name="Gao L."/>
            <person name="Xia E."/>
            <person name="Lu Y."/>
            <person name="Tai Y."/>
            <person name="She G."/>
            <person name="Sun J."/>
            <person name="Cao H."/>
            <person name="Tong W."/>
            <person name="Gao Q."/>
            <person name="Li Y."/>
            <person name="Deng W."/>
            <person name="Jiang X."/>
            <person name="Wang W."/>
            <person name="Chen Q."/>
            <person name="Zhang S."/>
            <person name="Li H."/>
            <person name="Wu J."/>
            <person name="Wang P."/>
            <person name="Li P."/>
            <person name="Shi C."/>
            <person name="Zheng F."/>
            <person name="Jian J."/>
            <person name="Huang B."/>
            <person name="Shan D."/>
            <person name="Shi M."/>
            <person name="Fang C."/>
            <person name="Yue Y."/>
            <person name="Li F."/>
            <person name="Li D."/>
            <person name="Wei S."/>
            <person name="Han B."/>
            <person name="Jiang C."/>
            <person name="Yin Y."/>
            <person name="Xia T."/>
            <person name="Zhang Z."/>
            <person name="Bennetzen J.L."/>
            <person name="Zhao S."/>
            <person name="Wan X."/>
        </authorList>
    </citation>
    <scope>NUCLEOTIDE SEQUENCE [LARGE SCALE GENOMIC DNA]</scope>
    <source>
        <strain evidence="2">cv. Shuchazao</strain>
        <tissue evidence="1">Leaf</tissue>
    </source>
</reference>
<dbReference type="GO" id="GO:0000139">
    <property type="term" value="C:Golgi membrane"/>
    <property type="evidence" value="ECO:0007669"/>
    <property type="project" value="TreeGrafter"/>
</dbReference>
<keyword evidence="2" id="KW-1185">Reference proteome</keyword>
<organism evidence="1 2">
    <name type="scientific">Camellia sinensis var. sinensis</name>
    <name type="common">China tea</name>
    <dbReference type="NCBI Taxonomy" id="542762"/>
    <lineage>
        <taxon>Eukaryota</taxon>
        <taxon>Viridiplantae</taxon>
        <taxon>Streptophyta</taxon>
        <taxon>Embryophyta</taxon>
        <taxon>Tracheophyta</taxon>
        <taxon>Spermatophyta</taxon>
        <taxon>Magnoliopsida</taxon>
        <taxon>eudicotyledons</taxon>
        <taxon>Gunneridae</taxon>
        <taxon>Pentapetalae</taxon>
        <taxon>asterids</taxon>
        <taxon>Ericales</taxon>
        <taxon>Theaceae</taxon>
        <taxon>Camellia</taxon>
    </lineage>
</organism>
<comment type="caution">
    <text evidence="1">The sequence shown here is derived from an EMBL/GenBank/DDBJ whole genome shotgun (WGS) entry which is preliminary data.</text>
</comment>
<dbReference type="GO" id="GO:0005829">
    <property type="term" value="C:cytosol"/>
    <property type="evidence" value="ECO:0007669"/>
    <property type="project" value="TreeGrafter"/>
</dbReference>
<sequence>MKKIQNQKPNFKSTTTFNSTTGGASCASVCWGLAVGTRRGVVELYDLVDSAALFRSVSLYDWGYSMDDTGAVTCIACTLDNSAFAVGWKLRGLTVWSISGCCLMSTICQIGLSSASSPVVKANQDCKYEPMMGGTSMRHWDEYGYRLHAAEERSLERNIAFFWATFA</sequence>
<gene>
    <name evidence="1" type="ORF">TEA_029941</name>
</gene>
<dbReference type="PANTHER" id="PTHR22746">
    <property type="entry name" value="RAB6A-GEF COMPLEX PARTNER PROTEIN 1"/>
    <property type="match status" value="1"/>
</dbReference>
<dbReference type="GO" id="GO:0006886">
    <property type="term" value="P:intracellular protein transport"/>
    <property type="evidence" value="ECO:0007669"/>
    <property type="project" value="InterPro"/>
</dbReference>
<dbReference type="EMBL" id="SDRB02001022">
    <property type="protein sequence ID" value="THG22025.1"/>
    <property type="molecule type" value="Genomic_DNA"/>
</dbReference>
<protein>
    <recommendedName>
        <fullName evidence="3">Anaphase-promoting complex subunit 4 WD40 domain-containing protein</fullName>
    </recommendedName>
</protein>
<dbReference type="GO" id="GO:0034066">
    <property type="term" value="C:Ric1-Rgp1 guanyl-nucleotide exchange factor complex"/>
    <property type="evidence" value="ECO:0007669"/>
    <property type="project" value="InterPro"/>
</dbReference>
<evidence type="ECO:0000313" key="2">
    <source>
        <dbReference type="Proteomes" id="UP000306102"/>
    </source>
</evidence>
<dbReference type="STRING" id="542762.A0A4S4EZJ9"/>
<dbReference type="GO" id="GO:0042147">
    <property type="term" value="P:retrograde transport, endosome to Golgi"/>
    <property type="evidence" value="ECO:0007669"/>
    <property type="project" value="TreeGrafter"/>
</dbReference>
<dbReference type="PROSITE" id="PS51257">
    <property type="entry name" value="PROKAR_LIPOPROTEIN"/>
    <property type="match status" value="1"/>
</dbReference>
<evidence type="ECO:0008006" key="3">
    <source>
        <dbReference type="Google" id="ProtNLM"/>
    </source>
</evidence>
<evidence type="ECO:0000313" key="1">
    <source>
        <dbReference type="EMBL" id="THG22025.1"/>
    </source>
</evidence>
<dbReference type="Proteomes" id="UP000306102">
    <property type="component" value="Unassembled WGS sequence"/>
</dbReference>
<dbReference type="AlphaFoldDB" id="A0A4S4EZJ9"/>